<dbReference type="EMBL" id="NXIB02000001">
    <property type="protein sequence ID" value="PHX57425.1"/>
    <property type="molecule type" value="Genomic_DNA"/>
</dbReference>
<dbReference type="Proteomes" id="UP000226442">
    <property type="component" value="Unassembled WGS sequence"/>
</dbReference>
<feature type="repeat" description="TPR" evidence="3">
    <location>
        <begin position="607"/>
        <end position="640"/>
    </location>
</feature>
<organism evidence="5 6">
    <name type="scientific">Tychonema bourrellyi FEM_GT703</name>
    <dbReference type="NCBI Taxonomy" id="2040638"/>
    <lineage>
        <taxon>Bacteria</taxon>
        <taxon>Bacillati</taxon>
        <taxon>Cyanobacteriota</taxon>
        <taxon>Cyanophyceae</taxon>
        <taxon>Oscillatoriophycideae</taxon>
        <taxon>Oscillatoriales</taxon>
        <taxon>Microcoleaceae</taxon>
        <taxon>Tychonema</taxon>
    </lineage>
</organism>
<dbReference type="Pfam" id="PF07719">
    <property type="entry name" value="TPR_2"/>
    <property type="match status" value="1"/>
</dbReference>
<dbReference type="CDD" id="cd04186">
    <property type="entry name" value="GT_2_like_c"/>
    <property type="match status" value="1"/>
</dbReference>
<dbReference type="Pfam" id="PF00535">
    <property type="entry name" value="Glycos_transf_2"/>
    <property type="match status" value="2"/>
</dbReference>
<dbReference type="Pfam" id="PF13181">
    <property type="entry name" value="TPR_8"/>
    <property type="match status" value="1"/>
</dbReference>
<feature type="repeat" description="TPR" evidence="3">
    <location>
        <begin position="367"/>
        <end position="400"/>
    </location>
</feature>
<dbReference type="OrthoDB" id="9179784at2"/>
<dbReference type="InterPro" id="IPR013105">
    <property type="entry name" value="TPR_2"/>
</dbReference>
<keyword evidence="2 3" id="KW-0802">TPR repeat</keyword>
<evidence type="ECO:0000259" key="4">
    <source>
        <dbReference type="Pfam" id="PF00535"/>
    </source>
</evidence>
<dbReference type="InterPro" id="IPR037919">
    <property type="entry name" value="OGT"/>
</dbReference>
<dbReference type="Gene3D" id="1.25.40.10">
    <property type="entry name" value="Tetratricopeptide repeat domain"/>
    <property type="match status" value="10"/>
</dbReference>
<evidence type="ECO:0000256" key="3">
    <source>
        <dbReference type="PROSITE-ProRule" id="PRU00339"/>
    </source>
</evidence>
<feature type="repeat" description="TPR" evidence="3">
    <location>
        <begin position="113"/>
        <end position="146"/>
    </location>
</feature>
<reference evidence="5" key="1">
    <citation type="submission" date="2017-10" db="EMBL/GenBank/DDBJ databases">
        <title>Draft genome sequence of the planktic cyanobacteria Tychonema bourrellyi isolated from alpine lentic freshwater.</title>
        <authorList>
            <person name="Tett A."/>
            <person name="Armanini F."/>
            <person name="Asnicar F."/>
            <person name="Boscaini A."/>
            <person name="Pasolli E."/>
            <person name="Zolfo M."/>
            <person name="Donati C."/>
            <person name="Salmaso N."/>
            <person name="Segata N."/>
        </authorList>
    </citation>
    <scope>NUCLEOTIDE SEQUENCE</scope>
    <source>
        <strain evidence="5">FEM_GT703</strain>
    </source>
</reference>
<keyword evidence="1" id="KW-0677">Repeat</keyword>
<dbReference type="Pfam" id="PF13432">
    <property type="entry name" value="TPR_16"/>
    <property type="match status" value="4"/>
</dbReference>
<feature type="repeat" description="TPR" evidence="3">
    <location>
        <begin position="401"/>
        <end position="434"/>
    </location>
</feature>
<feature type="repeat" description="TPR" evidence="3">
    <location>
        <begin position="833"/>
        <end position="866"/>
    </location>
</feature>
<keyword evidence="5" id="KW-0808">Transferase</keyword>
<feature type="repeat" description="TPR" evidence="3">
    <location>
        <begin position="471"/>
        <end position="504"/>
    </location>
</feature>
<dbReference type="Gene3D" id="3.90.550.10">
    <property type="entry name" value="Spore Coat Polysaccharide Biosynthesis Protein SpsA, Chain A"/>
    <property type="match status" value="2"/>
</dbReference>
<dbReference type="PANTHER" id="PTHR44366">
    <property type="entry name" value="UDP-N-ACETYLGLUCOSAMINE--PEPTIDE N-ACETYLGLUCOSAMINYLTRANSFERASE 110 KDA SUBUNIT"/>
    <property type="match status" value="1"/>
</dbReference>
<feature type="repeat" description="TPR" evidence="3">
    <location>
        <begin position="437"/>
        <end position="470"/>
    </location>
</feature>
<dbReference type="GO" id="GO:0097363">
    <property type="term" value="F:protein O-acetylglucosaminyltransferase activity"/>
    <property type="evidence" value="ECO:0007669"/>
    <property type="project" value="TreeGrafter"/>
</dbReference>
<feature type="repeat" description="TPR" evidence="3">
    <location>
        <begin position="935"/>
        <end position="968"/>
    </location>
</feature>
<dbReference type="Pfam" id="PF14559">
    <property type="entry name" value="TPR_19"/>
    <property type="match status" value="1"/>
</dbReference>
<feature type="repeat" description="TPR" evidence="3">
    <location>
        <begin position="45"/>
        <end position="78"/>
    </location>
</feature>
<feature type="repeat" description="TPR" evidence="3">
    <location>
        <begin position="505"/>
        <end position="538"/>
    </location>
</feature>
<dbReference type="PROSITE" id="PS50005">
    <property type="entry name" value="TPR"/>
    <property type="match status" value="20"/>
</dbReference>
<dbReference type="InterPro" id="IPR029044">
    <property type="entry name" value="Nucleotide-diphossugar_trans"/>
</dbReference>
<feature type="repeat" description="TPR" evidence="3">
    <location>
        <begin position="867"/>
        <end position="900"/>
    </location>
</feature>
<dbReference type="SUPFAM" id="SSF48452">
    <property type="entry name" value="TPR-like"/>
    <property type="match status" value="4"/>
</dbReference>
<feature type="repeat" description="TPR" evidence="3">
    <location>
        <begin position="11"/>
        <end position="44"/>
    </location>
</feature>
<feature type="repeat" description="TPR" evidence="3">
    <location>
        <begin position="901"/>
        <end position="934"/>
    </location>
</feature>
<dbReference type="Pfam" id="PF13431">
    <property type="entry name" value="TPR_17"/>
    <property type="match status" value="1"/>
</dbReference>
<protein>
    <submittedName>
        <fullName evidence="5">Glycosyl transferase family 2</fullName>
    </submittedName>
</protein>
<dbReference type="CDD" id="cd04184">
    <property type="entry name" value="GT2_RfbC_Mx_like"/>
    <property type="match status" value="1"/>
</dbReference>
<keyword evidence="6" id="KW-1185">Reference proteome</keyword>
<evidence type="ECO:0000256" key="1">
    <source>
        <dbReference type="ARBA" id="ARBA00022737"/>
    </source>
</evidence>
<dbReference type="PROSITE" id="PS50293">
    <property type="entry name" value="TPR_REGION"/>
    <property type="match status" value="8"/>
</dbReference>
<sequence length="1557" mass="176225">MSTTVNTESTAVHFNQQGETYLSQGKLEEAIASCEQALKIHPSFAPAYKTLGNALQAQGRMEEARHWYAKAIEIEPNFAEVYANLGSICAQQQKWQEAIAHYQKAIAIKPNFAGVYRNLAKVFGEVGKPAEAQECWYRAFSLEPEKAKPSEHLGMGDAFARQERLPEAIACYDRAIKFDPSLTQAYQNMGEALKKQGKLEEATVYYRKAIELNAANARNGSEGQQTLAGANGANGAVKPPQVQPEVAPQVQQPQVQPQIPEQILRKIPPEILQQIPEQIRQQIQPQVQPPANPGISTEDPEAYKILAEGYFAQGKMEQAISACKKALQIKPEAPLYKMLGNALQVGGKIDEAKTCYVRAIEINPNFAEAYANYGSICAQQEEWQEAISAYEKAIALKPDFAGAFRNYAKLLTQLGKSEEATQCWYRAFAIDPKSGTAEDLENLAKTLIEQGKVNQGIDCYRRAVELNPNAGAAYHELAEILKGQEQWESAVDAYTKAIQINPDLSWSHNNLAESLVKLERWDEAVDAYRRAIELNPDFSWSHNNLADVLLKLERWDEAVEPYQKATELNPDFSWSHNYLADALIKLERWDEAIAAYRRSIELNPDHFWAHNNLAEALVNLERWDEAVAAYQRANELNPNFFWSHSKLGDVLLEMERWEDAVVVYRRAAELNRDFAWTYYNMGTAFEKLERWDESIASYRCAAEIQPDLPWLSQKLADALRMRSQWDLQDAMGLYRRAIDHNPDDVQLYHKALEISPNDAGLYVELANALGRKGWVDGAIVFYQMALQIRPGDRAISAGLEEVLEKKGVVRSAGGDRAVNGNSGSAIEQNPGVATEYHELGESLGQEGKFKEAVAAYRKAIAINPNYFGTHHNLGDILRLLGKVDEAIKSYRKAAELNPSFVWSYHNLGDVFQQENRFDEAVVSYRKAIEVDPNFGWSHYNLAKTLAKQDQLSEALEEYQIASKLDPKLFGLDYQNLRDSLFLGQDPAYTKWRAKHSPRDSDLRKMAETLEIFNYKPLISIVMPAYNTPENYLQEAIESVLNQIYPYWELCIADDASTAPHVKRILKEYAAKDSRIKVAYRTKNGHISHCSNSALELATGEFISLLDHDDTLTPEALYEVVLLLNRHPEADMIYSDEDKIYQDKELINPFFKAEWSPDSFLSRMYTCHLGTYRRKLINEIGGFRVGFEGAQDYDLVLRFTEKTDKIFHIPKILYHWRMHAGSAAGGVDAKPYAYDAGQKALQEAIERRGEPGRIEGVPEFLGHFIARYKIADYKRVSIIIPTKDLGDVLNTCLESIFTKSVYPNYEVIVIDNGSKEKHTAEILAKWESLESARFKSYHLDIPFNFSKINNYAASKAEGDYLLFLNNDTEVITPDWIDAMVEQAQRSSIGAVGNLLIYSDNKIQHAGVVMGLGGGVAGHSYYHMPRSIPGYFGNVVGMNNVSAVTAACLMCRREVFESVGGFDEELTVAYNDVDLCLKMLEKGYRNIYLPHVVLYHHESKSRGYEDSPEKKQRLKKESKLMESKWQKYIDNDPYYSPHLTRACQDSGIRLEDENWRPTN</sequence>
<evidence type="ECO:0000313" key="5">
    <source>
        <dbReference type="EMBL" id="PHX57425.1"/>
    </source>
</evidence>
<feature type="repeat" description="TPR" evidence="3">
    <location>
        <begin position="149"/>
        <end position="182"/>
    </location>
</feature>
<dbReference type="PANTHER" id="PTHR44366:SF1">
    <property type="entry name" value="UDP-N-ACETYLGLUCOSAMINE--PEPTIDE N-ACETYLGLUCOSAMINYLTRANSFERASE 110 KDA SUBUNIT"/>
    <property type="match status" value="1"/>
</dbReference>
<evidence type="ECO:0000313" key="6">
    <source>
        <dbReference type="Proteomes" id="UP000226442"/>
    </source>
</evidence>
<dbReference type="Pfam" id="PF13414">
    <property type="entry name" value="TPR_11"/>
    <property type="match status" value="4"/>
</dbReference>
<dbReference type="InterPro" id="IPR011990">
    <property type="entry name" value="TPR-like_helical_dom_sf"/>
</dbReference>
<comment type="caution">
    <text evidence="5">The sequence shown here is derived from an EMBL/GenBank/DDBJ whole genome shotgun (WGS) entry which is preliminary data.</text>
</comment>
<dbReference type="InterPro" id="IPR001173">
    <property type="entry name" value="Glyco_trans_2-like"/>
</dbReference>
<dbReference type="GO" id="GO:0006493">
    <property type="term" value="P:protein O-linked glycosylation"/>
    <property type="evidence" value="ECO:0007669"/>
    <property type="project" value="InterPro"/>
</dbReference>
<feature type="repeat" description="TPR" evidence="3">
    <location>
        <begin position="79"/>
        <end position="112"/>
    </location>
</feature>
<feature type="repeat" description="TPR" evidence="3">
    <location>
        <begin position="183"/>
        <end position="216"/>
    </location>
</feature>
<dbReference type="InterPro" id="IPR019734">
    <property type="entry name" value="TPR_rpt"/>
</dbReference>
<proteinExistence type="predicted"/>
<feature type="repeat" description="TPR" evidence="3">
    <location>
        <begin position="573"/>
        <end position="606"/>
    </location>
</feature>
<feature type="domain" description="Glycosyltransferase 2-like" evidence="4">
    <location>
        <begin position="1276"/>
        <end position="1457"/>
    </location>
</feature>
<feature type="domain" description="Glycosyltransferase 2-like" evidence="4">
    <location>
        <begin position="1019"/>
        <end position="1179"/>
    </location>
</feature>
<dbReference type="RefSeq" id="WP_096831311.1">
    <property type="nucleotide sequence ID" value="NZ_NXIB02000001.1"/>
</dbReference>
<gene>
    <name evidence="5" type="ORF">CP500_000365</name>
</gene>
<name>A0A2G4F6S5_9CYAN</name>
<evidence type="ECO:0000256" key="2">
    <source>
        <dbReference type="ARBA" id="ARBA00022803"/>
    </source>
</evidence>
<accession>A0A2G4F6S5</accession>
<feature type="repeat" description="TPR" evidence="3">
    <location>
        <begin position="300"/>
        <end position="333"/>
    </location>
</feature>
<feature type="repeat" description="TPR" evidence="3">
    <location>
        <begin position="539"/>
        <end position="572"/>
    </location>
</feature>
<feature type="repeat" description="TPR" evidence="3">
    <location>
        <begin position="675"/>
        <end position="708"/>
    </location>
</feature>
<dbReference type="SUPFAM" id="SSF53448">
    <property type="entry name" value="Nucleotide-diphospho-sugar transferases"/>
    <property type="match status" value="2"/>
</dbReference>
<dbReference type="SMART" id="SM00028">
    <property type="entry name" value="TPR"/>
    <property type="match status" value="24"/>
</dbReference>